<dbReference type="InterPro" id="IPR013430">
    <property type="entry name" value="Toxin_antidote_HigA"/>
</dbReference>
<sequence length="102" mass="11540">MREVAYPHPGEILLEEFLKPMGITQYRLAKEIGVPQRRIGEIVAGKRSVTADTGLRLARFFGMSEDFWIGLQSDYDREMTKDAIAATLAKIRPWAETHPAHA</sequence>
<dbReference type="Pfam" id="PF01381">
    <property type="entry name" value="HTH_3"/>
    <property type="match status" value="1"/>
</dbReference>
<feature type="domain" description="HTH cro/C1-type" evidence="2">
    <location>
        <begin position="14"/>
        <end position="68"/>
    </location>
</feature>
<reference evidence="3 4" key="1">
    <citation type="submission" date="2021-06" db="EMBL/GenBank/DDBJ databases">
        <title>Differences between aerobic and microaerobic xylene degrading microbial communities.</title>
        <authorList>
            <person name="Banerjee S."/>
            <person name="Tancsics A."/>
        </authorList>
    </citation>
    <scope>NUCLEOTIDE SEQUENCE [LARGE SCALE GENOMIC DNA]</scope>
    <source>
        <strain evidence="3 4">MAP12</strain>
    </source>
</reference>
<accession>A0ABS6MW09</accession>
<evidence type="ECO:0000313" key="3">
    <source>
        <dbReference type="EMBL" id="MBV2132750.1"/>
    </source>
</evidence>
<evidence type="ECO:0000313" key="4">
    <source>
        <dbReference type="Proteomes" id="UP000813068"/>
    </source>
</evidence>
<comment type="caution">
    <text evidence="3">The sequence shown here is derived from an EMBL/GenBank/DDBJ whole genome shotgun (WGS) entry which is preliminary data.</text>
</comment>
<protein>
    <submittedName>
        <fullName evidence="3">HigA family addiction module antidote protein</fullName>
    </submittedName>
</protein>
<proteinExistence type="predicted"/>
<dbReference type="NCBIfam" id="TIGR02607">
    <property type="entry name" value="antidote_HigA"/>
    <property type="match status" value="1"/>
</dbReference>
<gene>
    <name evidence="3" type="ORF">KRX52_08040</name>
</gene>
<dbReference type="SMART" id="SM00530">
    <property type="entry name" value="HTH_XRE"/>
    <property type="match status" value="1"/>
</dbReference>
<keyword evidence="4" id="KW-1185">Reference proteome</keyword>
<organism evidence="3 4">
    <name type="scientific">Geopseudomonas aromaticivorans</name>
    <dbReference type="NCBI Taxonomy" id="2849492"/>
    <lineage>
        <taxon>Bacteria</taxon>
        <taxon>Pseudomonadati</taxon>
        <taxon>Pseudomonadota</taxon>
        <taxon>Gammaproteobacteria</taxon>
        <taxon>Pseudomonadales</taxon>
        <taxon>Pseudomonadaceae</taxon>
        <taxon>Geopseudomonas</taxon>
    </lineage>
</organism>
<dbReference type="PROSITE" id="PS50943">
    <property type="entry name" value="HTH_CROC1"/>
    <property type="match status" value="1"/>
</dbReference>
<keyword evidence="1" id="KW-0238">DNA-binding</keyword>
<dbReference type="CDD" id="cd00093">
    <property type="entry name" value="HTH_XRE"/>
    <property type="match status" value="1"/>
</dbReference>
<dbReference type="Proteomes" id="UP000813068">
    <property type="component" value="Unassembled WGS sequence"/>
</dbReference>
<dbReference type="PANTHER" id="PTHR36924">
    <property type="entry name" value="ANTITOXIN HIGA-1"/>
    <property type="match status" value="1"/>
</dbReference>
<dbReference type="RefSeq" id="WP_217681213.1">
    <property type="nucleotide sequence ID" value="NZ_JAHRGL010000018.1"/>
</dbReference>
<dbReference type="InterPro" id="IPR001387">
    <property type="entry name" value="Cro/C1-type_HTH"/>
</dbReference>
<evidence type="ECO:0000256" key="1">
    <source>
        <dbReference type="ARBA" id="ARBA00023125"/>
    </source>
</evidence>
<dbReference type="EMBL" id="JAHRGL010000018">
    <property type="protein sequence ID" value="MBV2132750.1"/>
    <property type="molecule type" value="Genomic_DNA"/>
</dbReference>
<evidence type="ECO:0000259" key="2">
    <source>
        <dbReference type="PROSITE" id="PS50943"/>
    </source>
</evidence>
<dbReference type="PANTHER" id="PTHR36924:SF1">
    <property type="entry name" value="ANTITOXIN HIGA-1"/>
    <property type="match status" value="1"/>
</dbReference>
<name>A0ABS6MW09_9GAMM</name>